<dbReference type="Proteomes" id="UP000053342">
    <property type="component" value="Unassembled WGS sequence"/>
</dbReference>
<feature type="domain" description="SUN" evidence="7">
    <location>
        <begin position="39"/>
        <end position="203"/>
    </location>
</feature>
<feature type="transmembrane region" description="Helical" evidence="6">
    <location>
        <begin position="439"/>
        <end position="457"/>
    </location>
</feature>
<evidence type="ECO:0000259" key="7">
    <source>
        <dbReference type="PROSITE" id="PS51469"/>
    </source>
</evidence>
<dbReference type="Gene3D" id="2.60.120.260">
    <property type="entry name" value="Galactose-binding domain-like"/>
    <property type="match status" value="1"/>
</dbReference>
<dbReference type="SUPFAM" id="SSF49785">
    <property type="entry name" value="Galactose-binding domain-like"/>
    <property type="match status" value="1"/>
</dbReference>
<organism evidence="8 9">
    <name type="scientific">Exophiala oligosperma</name>
    <dbReference type="NCBI Taxonomy" id="215243"/>
    <lineage>
        <taxon>Eukaryota</taxon>
        <taxon>Fungi</taxon>
        <taxon>Dikarya</taxon>
        <taxon>Ascomycota</taxon>
        <taxon>Pezizomycotina</taxon>
        <taxon>Eurotiomycetes</taxon>
        <taxon>Chaetothyriomycetidae</taxon>
        <taxon>Chaetothyriales</taxon>
        <taxon>Herpotrichiellaceae</taxon>
        <taxon>Exophiala</taxon>
    </lineage>
</organism>
<protein>
    <recommendedName>
        <fullName evidence="7">SUN domain-containing protein</fullName>
    </recommendedName>
</protein>
<dbReference type="GO" id="GO:0005737">
    <property type="term" value="C:cytoplasm"/>
    <property type="evidence" value="ECO:0007669"/>
    <property type="project" value="TreeGrafter"/>
</dbReference>
<evidence type="ECO:0000256" key="2">
    <source>
        <dbReference type="ARBA" id="ARBA00022692"/>
    </source>
</evidence>
<dbReference type="AlphaFoldDB" id="A0A0D2D0T2"/>
<dbReference type="PANTHER" id="PTHR12953">
    <property type="entry name" value="MEMBRANE PROTEIN CH1 RELATED"/>
    <property type="match status" value="1"/>
</dbReference>
<dbReference type="PROSITE" id="PS51469">
    <property type="entry name" value="SUN"/>
    <property type="match status" value="1"/>
</dbReference>
<dbReference type="GeneID" id="27362882"/>
<dbReference type="InterPro" id="IPR012919">
    <property type="entry name" value="SUN_dom"/>
</dbReference>
<keyword evidence="9" id="KW-1185">Reference proteome</keyword>
<evidence type="ECO:0000256" key="5">
    <source>
        <dbReference type="SAM" id="MobiDB-lite"/>
    </source>
</evidence>
<dbReference type="Pfam" id="PF07738">
    <property type="entry name" value="Sad1_UNC"/>
    <property type="match status" value="1"/>
</dbReference>
<dbReference type="VEuPathDB" id="FungiDB:PV06_10808"/>
<evidence type="ECO:0000256" key="6">
    <source>
        <dbReference type="SAM" id="Phobius"/>
    </source>
</evidence>
<dbReference type="HOGENOM" id="CLU_496982_0_0_1"/>
<name>A0A0D2D0T2_9EURO</name>
<accession>A0A0D2D0T2</accession>
<dbReference type="InterPro" id="IPR045120">
    <property type="entry name" value="Suco/Slp1-like"/>
</dbReference>
<reference evidence="8 9" key="1">
    <citation type="submission" date="2015-01" db="EMBL/GenBank/DDBJ databases">
        <title>The Genome Sequence of Exophiala oligosperma CBS72588.</title>
        <authorList>
            <consortium name="The Broad Institute Genomics Platform"/>
            <person name="Cuomo C."/>
            <person name="de Hoog S."/>
            <person name="Gorbushina A."/>
            <person name="Stielow B."/>
            <person name="Teixiera M."/>
            <person name="Abouelleil A."/>
            <person name="Chapman S.B."/>
            <person name="Priest M."/>
            <person name="Young S.K."/>
            <person name="Wortman J."/>
            <person name="Nusbaum C."/>
            <person name="Birren B."/>
        </authorList>
    </citation>
    <scope>NUCLEOTIDE SEQUENCE [LARGE SCALE GENOMIC DNA]</scope>
    <source>
        <strain evidence="8 9">CBS 72588</strain>
    </source>
</reference>
<dbReference type="PANTHER" id="PTHR12953:SF0">
    <property type="entry name" value="SUN DOMAIN-CONTAINING OSSIFICATION FACTOR"/>
    <property type="match status" value="1"/>
</dbReference>
<comment type="subcellular location">
    <subcellularLocation>
        <location evidence="1">Endomembrane system</location>
    </subcellularLocation>
</comment>
<dbReference type="STRING" id="215243.A0A0D2D0T2"/>
<dbReference type="EMBL" id="KN847347">
    <property type="protein sequence ID" value="KIW36903.1"/>
    <property type="molecule type" value="Genomic_DNA"/>
</dbReference>
<dbReference type="GO" id="GO:0034975">
    <property type="term" value="P:protein folding in endoplasmic reticulum"/>
    <property type="evidence" value="ECO:0007669"/>
    <property type="project" value="TreeGrafter"/>
</dbReference>
<evidence type="ECO:0000256" key="4">
    <source>
        <dbReference type="ARBA" id="ARBA00023136"/>
    </source>
</evidence>
<keyword evidence="3 6" id="KW-1133">Transmembrane helix</keyword>
<evidence type="ECO:0000256" key="3">
    <source>
        <dbReference type="ARBA" id="ARBA00022989"/>
    </source>
</evidence>
<feature type="region of interest" description="Disordered" evidence="5">
    <location>
        <begin position="508"/>
        <end position="548"/>
    </location>
</feature>
<dbReference type="OrthoDB" id="434771at2759"/>
<evidence type="ECO:0000256" key="1">
    <source>
        <dbReference type="ARBA" id="ARBA00004308"/>
    </source>
</evidence>
<dbReference type="GO" id="GO:0016020">
    <property type="term" value="C:membrane"/>
    <property type="evidence" value="ECO:0007669"/>
    <property type="project" value="InterPro"/>
</dbReference>
<dbReference type="RefSeq" id="XP_016257119.1">
    <property type="nucleotide sequence ID" value="XM_016412394.1"/>
</dbReference>
<evidence type="ECO:0000313" key="8">
    <source>
        <dbReference type="EMBL" id="KIW36903.1"/>
    </source>
</evidence>
<evidence type="ECO:0000313" key="9">
    <source>
        <dbReference type="Proteomes" id="UP000053342"/>
    </source>
</evidence>
<dbReference type="InterPro" id="IPR008979">
    <property type="entry name" value="Galactose-bd-like_sf"/>
</dbReference>
<proteinExistence type="predicted"/>
<dbReference type="GO" id="GO:0012505">
    <property type="term" value="C:endomembrane system"/>
    <property type="evidence" value="ECO:0007669"/>
    <property type="project" value="UniProtKB-SubCell"/>
</dbReference>
<gene>
    <name evidence="8" type="ORF">PV06_10808</name>
</gene>
<sequence length="548" mass="62520">MKKDGPEDHTQIIDPELRIVAPHCPGYARPSQTYRHRSVANLLDLSLEGLLEANAGCFGERYNYASPSCARVLATNPEMKYSFNLLDEDMDSYMMNECTAKNKFLVLELCNDITIDTLVLANFEFFSSTFRDFRASVSDRYPIKTEEWKTLGTFRALDTRNIQSFRIVSPIIWARYLRLDFLDHYGNEYYCPVSLVYVHGTTMLEEYKHGSQPCLWESCQNDILGDVSAEGCVRATEPMISAKESKRASVACEGCMVSSSEHDSIATATNTFTGTSYEGDSLNTFTATTDRDHENSMGECATEDQLTGELSKLPISPIQLPLGTTPLPGESFFMMTQNRLQGLETNYIHSWMYIKVQYHALDVYLHQIEQTQNVHVDALLRQLNTTMFNQLGSFRSQYSHFTKLIENELAQQQEWYEQEKHHVHVRVDALTEEITFQRLVLILELFLTLTCLAIIVLHRRVVKHSANARTLQLDFADSSMLALRDLVDMKRNPPRNPTTRLQKIRVLGANRRGLENEGNEDDEIDQKDIPSPYTPSFGDPSDGEFDID</sequence>
<keyword evidence="4 6" id="KW-0472">Membrane</keyword>
<keyword evidence="2 6" id="KW-0812">Transmembrane</keyword>